<sequence>MYLPLPTEAVRLPLVARPGLRAAAGGVTGPPVPSHLVALAEALGRVVDVHLLTGADADPDLAGAADAVTGGGGALVTTPRTPDQAAHVVRVAREHDAAVAVPGDGAGAAGSLDGAVLVSTAALDHLTVLPVLARAHVGVGARWDDLVAAAACFGLVPVAAGPPVRVVGEVAGRALDAAGRAEPWPGGVRAVDVVTGDGTLRRLTRADGPERIPAARGATGARGVVVALELDLVELDLVERELDGRDPAEPAAP</sequence>
<evidence type="ECO:0000259" key="1">
    <source>
        <dbReference type="PROSITE" id="PS51387"/>
    </source>
</evidence>
<feature type="domain" description="FAD-binding PCMH-type" evidence="1">
    <location>
        <begin position="69"/>
        <end position="235"/>
    </location>
</feature>
<dbReference type="InterPro" id="IPR016166">
    <property type="entry name" value="FAD-bd_PCMH"/>
</dbReference>
<gene>
    <name evidence="2" type="ORF">Cph01nite_30770</name>
</gene>
<dbReference type="Proteomes" id="UP000614741">
    <property type="component" value="Unassembled WGS sequence"/>
</dbReference>
<dbReference type="EMBL" id="BONP01000023">
    <property type="protein sequence ID" value="GIG41315.1"/>
    <property type="molecule type" value="Genomic_DNA"/>
</dbReference>
<protein>
    <recommendedName>
        <fullName evidence="1">FAD-binding PCMH-type domain-containing protein</fullName>
    </recommendedName>
</protein>
<proteinExistence type="predicted"/>
<comment type="caution">
    <text evidence="2">The sequence shown here is derived from an EMBL/GenBank/DDBJ whole genome shotgun (WGS) entry which is preliminary data.</text>
</comment>
<organism evidence="2 3">
    <name type="scientific">Cellulomonas phragmiteti</name>
    <dbReference type="NCBI Taxonomy" id="478780"/>
    <lineage>
        <taxon>Bacteria</taxon>
        <taxon>Bacillati</taxon>
        <taxon>Actinomycetota</taxon>
        <taxon>Actinomycetes</taxon>
        <taxon>Micrococcales</taxon>
        <taxon>Cellulomonadaceae</taxon>
        <taxon>Cellulomonas</taxon>
    </lineage>
</organism>
<accession>A0ABQ4DPN7</accession>
<dbReference type="PROSITE" id="PS51387">
    <property type="entry name" value="FAD_PCMH"/>
    <property type="match status" value="1"/>
</dbReference>
<evidence type="ECO:0000313" key="3">
    <source>
        <dbReference type="Proteomes" id="UP000614741"/>
    </source>
</evidence>
<dbReference type="InterPro" id="IPR016169">
    <property type="entry name" value="FAD-bd_PCMH_sub2"/>
</dbReference>
<dbReference type="InterPro" id="IPR006094">
    <property type="entry name" value="Oxid_FAD_bind_N"/>
</dbReference>
<dbReference type="SUPFAM" id="SSF56176">
    <property type="entry name" value="FAD-binding/transporter-associated domain-like"/>
    <property type="match status" value="1"/>
</dbReference>
<dbReference type="Pfam" id="PF01565">
    <property type="entry name" value="FAD_binding_4"/>
    <property type="match status" value="1"/>
</dbReference>
<dbReference type="InterPro" id="IPR036318">
    <property type="entry name" value="FAD-bd_PCMH-like_sf"/>
</dbReference>
<dbReference type="Gene3D" id="3.30.465.10">
    <property type="match status" value="1"/>
</dbReference>
<reference evidence="2 3" key="1">
    <citation type="submission" date="2021-01" db="EMBL/GenBank/DDBJ databases">
        <title>Whole genome shotgun sequence of Cellulomonas phragmiteti NBRC 110785.</title>
        <authorList>
            <person name="Komaki H."/>
            <person name="Tamura T."/>
        </authorList>
    </citation>
    <scope>NUCLEOTIDE SEQUENCE [LARGE SCALE GENOMIC DNA]</scope>
    <source>
        <strain evidence="2 3">NBRC 110785</strain>
    </source>
</reference>
<name>A0ABQ4DPN7_9CELL</name>
<evidence type="ECO:0000313" key="2">
    <source>
        <dbReference type="EMBL" id="GIG41315.1"/>
    </source>
</evidence>
<keyword evidence="3" id="KW-1185">Reference proteome</keyword>
<dbReference type="RefSeq" id="WP_203675605.1">
    <property type="nucleotide sequence ID" value="NZ_BONP01000023.1"/>
</dbReference>